<gene>
    <name evidence="9" type="ORF">SAMN06265827_1395</name>
</gene>
<evidence type="ECO:0000256" key="6">
    <source>
        <dbReference type="PROSITE-ProRule" id="PRU01248"/>
    </source>
</evidence>
<dbReference type="GO" id="GO:0003677">
    <property type="term" value="F:DNA binding"/>
    <property type="evidence" value="ECO:0007669"/>
    <property type="project" value="UniProtKB-UniRule"/>
</dbReference>
<evidence type="ECO:0000313" key="10">
    <source>
        <dbReference type="Proteomes" id="UP000219573"/>
    </source>
</evidence>
<accession>A0A285IEZ1</accession>
<evidence type="ECO:0000256" key="4">
    <source>
        <dbReference type="ARBA" id="ARBA00023125"/>
    </source>
</evidence>
<evidence type="ECO:0000259" key="7">
    <source>
        <dbReference type="PROSITE" id="PS51898"/>
    </source>
</evidence>
<evidence type="ECO:0000256" key="1">
    <source>
        <dbReference type="ARBA" id="ARBA00003283"/>
    </source>
</evidence>
<evidence type="ECO:0000256" key="2">
    <source>
        <dbReference type="ARBA" id="ARBA00008857"/>
    </source>
</evidence>
<name>A0A285IEZ1_9FIRM</name>
<dbReference type="SUPFAM" id="SSF56349">
    <property type="entry name" value="DNA breaking-rejoining enzymes"/>
    <property type="match status" value="1"/>
</dbReference>
<keyword evidence="3" id="KW-0229">DNA integration</keyword>
<dbReference type="InterPro" id="IPR011010">
    <property type="entry name" value="DNA_brk_join_enz"/>
</dbReference>
<evidence type="ECO:0000313" key="9">
    <source>
        <dbReference type="EMBL" id="SNY45636.1"/>
    </source>
</evidence>
<dbReference type="PANTHER" id="PTHR30349:SF41">
    <property type="entry name" value="INTEGRASE_RECOMBINASE PROTEIN MJ0367-RELATED"/>
    <property type="match status" value="1"/>
</dbReference>
<dbReference type="Pfam" id="PF13495">
    <property type="entry name" value="Phage_int_SAM_4"/>
    <property type="match status" value="1"/>
</dbReference>
<feature type="domain" description="Tyr recombinase" evidence="7">
    <location>
        <begin position="122"/>
        <end position="295"/>
    </location>
</feature>
<evidence type="ECO:0000256" key="5">
    <source>
        <dbReference type="ARBA" id="ARBA00023172"/>
    </source>
</evidence>
<dbReference type="InterPro" id="IPR044068">
    <property type="entry name" value="CB"/>
</dbReference>
<evidence type="ECO:0000256" key="3">
    <source>
        <dbReference type="ARBA" id="ARBA00022908"/>
    </source>
</evidence>
<dbReference type="PANTHER" id="PTHR30349">
    <property type="entry name" value="PHAGE INTEGRASE-RELATED"/>
    <property type="match status" value="1"/>
</dbReference>
<dbReference type="Gene3D" id="1.10.150.130">
    <property type="match status" value="1"/>
</dbReference>
<dbReference type="AlphaFoldDB" id="A0A285IEZ1"/>
<feature type="domain" description="Core-binding (CB)" evidence="8">
    <location>
        <begin position="12"/>
        <end position="101"/>
    </location>
</feature>
<dbReference type="RefSeq" id="WP_097019418.1">
    <property type="nucleotide sequence ID" value="NZ_OBDZ01000039.1"/>
</dbReference>
<keyword evidence="10" id="KW-1185">Reference proteome</keyword>
<dbReference type="EMBL" id="OBDZ01000039">
    <property type="protein sequence ID" value="SNY45636.1"/>
    <property type="molecule type" value="Genomic_DNA"/>
</dbReference>
<dbReference type="InterPro" id="IPR050090">
    <property type="entry name" value="Tyrosine_recombinase_XerCD"/>
</dbReference>
<dbReference type="Proteomes" id="UP000219573">
    <property type="component" value="Unassembled WGS sequence"/>
</dbReference>
<evidence type="ECO:0000259" key="8">
    <source>
        <dbReference type="PROSITE" id="PS51900"/>
    </source>
</evidence>
<sequence>MEVLNFKNQANLDIKEISQIFKEYLKLQEKSKNTIKSYLQDLKTFYQWWTEINKFDHFRPAMIHKQDIIDYKEYLQEELNYSPSTINRKVASLKVFFRMCVGKDYIKNNPAKDINFLDQQENSPKSLTEEQKRSLLEVINRECNSRDRAIMAILMTGGLRVGELISLNCLDFKEKSGILLVKGKGNKYRRVPIPQGTVNALRNYLATRLDNQEAMFLSNRNQRIAYDTLRSNIDKLFKEAKIEDATIHTLRHTAARDMIEKHNINDVAKILGHSAVTTTQIYLEPRDEDLKKVTDSLDYF</sequence>
<keyword evidence="5" id="KW-0233">DNA recombination</keyword>
<dbReference type="InterPro" id="IPR002104">
    <property type="entry name" value="Integrase_catalytic"/>
</dbReference>
<dbReference type="InterPro" id="IPR004107">
    <property type="entry name" value="Integrase_SAM-like_N"/>
</dbReference>
<organism evidence="9 10">
    <name type="scientific">Orenia metallireducens</name>
    <dbReference type="NCBI Taxonomy" id="1413210"/>
    <lineage>
        <taxon>Bacteria</taxon>
        <taxon>Bacillati</taxon>
        <taxon>Bacillota</taxon>
        <taxon>Clostridia</taxon>
        <taxon>Halanaerobiales</taxon>
        <taxon>Halobacteroidaceae</taxon>
        <taxon>Orenia</taxon>
    </lineage>
</organism>
<comment type="similarity">
    <text evidence="2">Belongs to the 'phage' integrase family.</text>
</comment>
<protein>
    <submittedName>
        <fullName evidence="9">Integrase/recombinase XerD</fullName>
    </submittedName>
</protein>
<reference evidence="10" key="1">
    <citation type="submission" date="2017-09" db="EMBL/GenBank/DDBJ databases">
        <authorList>
            <person name="Varghese N."/>
            <person name="Submissions S."/>
        </authorList>
    </citation>
    <scope>NUCLEOTIDE SEQUENCE [LARGE SCALE GENOMIC DNA]</scope>
    <source>
        <strain evidence="10">MSL47</strain>
    </source>
</reference>
<comment type="function">
    <text evidence="1">Site-specific tyrosine recombinase, which acts by catalyzing the cutting and rejoining of the recombining DNA molecules.</text>
</comment>
<proteinExistence type="inferred from homology"/>
<keyword evidence="4 6" id="KW-0238">DNA-binding</keyword>
<dbReference type="PROSITE" id="PS51898">
    <property type="entry name" value="TYR_RECOMBINASE"/>
    <property type="match status" value="1"/>
</dbReference>
<dbReference type="OrthoDB" id="184666at2"/>
<dbReference type="InterPro" id="IPR010998">
    <property type="entry name" value="Integrase_recombinase_N"/>
</dbReference>
<dbReference type="GO" id="GO:0015074">
    <property type="term" value="P:DNA integration"/>
    <property type="evidence" value="ECO:0007669"/>
    <property type="project" value="UniProtKB-KW"/>
</dbReference>
<dbReference type="InterPro" id="IPR013762">
    <property type="entry name" value="Integrase-like_cat_sf"/>
</dbReference>
<dbReference type="Gene3D" id="1.10.443.10">
    <property type="entry name" value="Intergrase catalytic core"/>
    <property type="match status" value="1"/>
</dbReference>
<dbReference type="PROSITE" id="PS51900">
    <property type="entry name" value="CB"/>
    <property type="match status" value="1"/>
</dbReference>
<dbReference type="Pfam" id="PF00589">
    <property type="entry name" value="Phage_integrase"/>
    <property type="match status" value="1"/>
</dbReference>
<dbReference type="GO" id="GO:0006310">
    <property type="term" value="P:DNA recombination"/>
    <property type="evidence" value="ECO:0007669"/>
    <property type="project" value="UniProtKB-KW"/>
</dbReference>